<keyword evidence="3" id="KW-1003">Cell membrane</keyword>
<evidence type="ECO:0000256" key="5">
    <source>
        <dbReference type="ARBA" id="ARBA00022989"/>
    </source>
</evidence>
<reference evidence="9 11" key="2">
    <citation type="submission" date="2020-09" db="EMBL/GenBank/DDBJ databases">
        <title>The genome sequence of type strain Labrenzia polysiphoniae KACC 19711.</title>
        <authorList>
            <person name="Liu Y."/>
        </authorList>
    </citation>
    <scope>NUCLEOTIDE SEQUENCE [LARGE SCALE GENOMIC DNA]</scope>
    <source>
        <strain evidence="9 11">KACC 19711</strain>
    </source>
</reference>
<dbReference type="SUPFAM" id="SSF161098">
    <property type="entry name" value="MetI-like"/>
    <property type="match status" value="1"/>
</dbReference>
<feature type="transmembrane region" description="Helical" evidence="7">
    <location>
        <begin position="94"/>
        <end position="116"/>
    </location>
</feature>
<evidence type="ECO:0000313" key="11">
    <source>
        <dbReference type="Proteomes" id="UP000615687"/>
    </source>
</evidence>
<comment type="subcellular location">
    <subcellularLocation>
        <location evidence="1 7">Cell membrane</location>
        <topology evidence="1 7">Multi-pass membrane protein</topology>
    </subcellularLocation>
</comment>
<evidence type="ECO:0000313" key="9">
    <source>
        <dbReference type="EMBL" id="MBD8877153.1"/>
    </source>
</evidence>
<evidence type="ECO:0000256" key="6">
    <source>
        <dbReference type="ARBA" id="ARBA00023136"/>
    </source>
</evidence>
<dbReference type="PANTHER" id="PTHR30151:SF0">
    <property type="entry name" value="ABC TRANSPORTER PERMEASE PROTEIN MJ0413-RELATED"/>
    <property type="match status" value="1"/>
</dbReference>
<proteinExistence type="inferred from homology"/>
<reference evidence="10" key="3">
    <citation type="journal article" date="2021" name="Microorganisms">
        <title>Bacterial Dimethylsulfoniopropionate Biosynthesis in the East China Sea.</title>
        <authorList>
            <person name="Liu J."/>
            <person name="Zhang Y."/>
            <person name="Liu J."/>
            <person name="Zhong H."/>
            <person name="Williams B.T."/>
            <person name="Zheng Y."/>
            <person name="Curson A.R.J."/>
            <person name="Sun C."/>
            <person name="Sun H."/>
            <person name="Song D."/>
            <person name="Wagner Mackenzie B."/>
            <person name="Bermejo Martinez A."/>
            <person name="Todd J.D."/>
            <person name="Zhang X.H."/>
        </authorList>
    </citation>
    <scope>NUCLEOTIDE SEQUENCE</scope>
    <source>
        <strain evidence="10">AESS21</strain>
    </source>
</reference>
<keyword evidence="2 7" id="KW-0813">Transport</keyword>
<dbReference type="Proteomes" id="UP000705379">
    <property type="component" value="Unassembled WGS sequence"/>
</dbReference>
<dbReference type="AlphaFoldDB" id="A0A927KAW5"/>
<feature type="transmembrane region" description="Helical" evidence="7">
    <location>
        <begin position="218"/>
        <end position="239"/>
    </location>
</feature>
<evidence type="ECO:0000256" key="1">
    <source>
        <dbReference type="ARBA" id="ARBA00004651"/>
    </source>
</evidence>
<keyword evidence="4 7" id="KW-0812">Transmembrane</keyword>
<evidence type="ECO:0000256" key="2">
    <source>
        <dbReference type="ARBA" id="ARBA00022448"/>
    </source>
</evidence>
<evidence type="ECO:0000313" key="12">
    <source>
        <dbReference type="Proteomes" id="UP000705379"/>
    </source>
</evidence>
<feature type="transmembrane region" description="Helical" evidence="7">
    <location>
        <begin position="122"/>
        <end position="141"/>
    </location>
</feature>
<name>A0A927KAW5_9HYPH</name>
<accession>A0A927KAW5</accession>
<evidence type="ECO:0000256" key="7">
    <source>
        <dbReference type="RuleBase" id="RU363032"/>
    </source>
</evidence>
<dbReference type="EMBL" id="JACYXJ010000004">
    <property type="protein sequence ID" value="MBD8877153.1"/>
    <property type="molecule type" value="Genomic_DNA"/>
</dbReference>
<sequence length="252" mass="27511">MKLFGYKLPMMSSLLIWAVLWEIVGQLDMTILLPPLSAILAKMVEIVPTNSFLSAFGVTARAFLVGTGFAVAIGIPVGVLMGKSVLIDRLLLPWVNMFLSAPLTALVPVLMVLFGIGEQTVIITTALFAIWIIVLDTRAGVKQISSSLVEMAHSFGASSFQAFFKIYIWAALPEILAGVRIGFIRAVKGVIIGQLLVSVVGFGRLFELYSANFLMEHFWALLLVLFFAAFTLAEGLGYLERKVDYYAASRAP</sequence>
<dbReference type="Gene3D" id="1.10.3720.10">
    <property type="entry name" value="MetI-like"/>
    <property type="match status" value="1"/>
</dbReference>
<keyword evidence="6 7" id="KW-0472">Membrane</keyword>
<keyword evidence="5 7" id="KW-1133">Transmembrane helix</keyword>
<evidence type="ECO:0000259" key="8">
    <source>
        <dbReference type="PROSITE" id="PS50928"/>
    </source>
</evidence>
<evidence type="ECO:0000313" key="10">
    <source>
        <dbReference type="EMBL" id="MBS8260668.1"/>
    </source>
</evidence>
<evidence type="ECO:0000256" key="3">
    <source>
        <dbReference type="ARBA" id="ARBA00022475"/>
    </source>
</evidence>
<dbReference type="InterPro" id="IPR035906">
    <property type="entry name" value="MetI-like_sf"/>
</dbReference>
<dbReference type="PROSITE" id="PS50928">
    <property type="entry name" value="ABC_TM1"/>
    <property type="match status" value="1"/>
</dbReference>
<dbReference type="Proteomes" id="UP000615687">
    <property type="component" value="Unassembled WGS sequence"/>
</dbReference>
<gene>
    <name evidence="10" type="ORF">DYI23_10600</name>
    <name evidence="9" type="ORF">IG617_12710</name>
</gene>
<reference evidence="10" key="1">
    <citation type="submission" date="2018-08" db="EMBL/GenBank/DDBJ databases">
        <authorList>
            <person name="Jin W."/>
            <person name="Wang H."/>
            <person name="Yang Y."/>
            <person name="Li M."/>
            <person name="Liu J."/>
        </authorList>
    </citation>
    <scope>NUCLEOTIDE SEQUENCE</scope>
    <source>
        <strain evidence="10">AESS21</strain>
    </source>
</reference>
<organism evidence="10 12">
    <name type="scientific">Roseibium polysiphoniae</name>
    <dbReference type="NCBI Taxonomy" id="2571221"/>
    <lineage>
        <taxon>Bacteria</taxon>
        <taxon>Pseudomonadati</taxon>
        <taxon>Pseudomonadota</taxon>
        <taxon>Alphaproteobacteria</taxon>
        <taxon>Hyphomicrobiales</taxon>
        <taxon>Stappiaceae</taxon>
        <taxon>Roseibium</taxon>
    </lineage>
</organism>
<dbReference type="InterPro" id="IPR000515">
    <property type="entry name" value="MetI-like"/>
</dbReference>
<feature type="transmembrane region" description="Helical" evidence="7">
    <location>
        <begin position="62"/>
        <end position="82"/>
    </location>
</feature>
<dbReference type="GO" id="GO:0055085">
    <property type="term" value="P:transmembrane transport"/>
    <property type="evidence" value="ECO:0007669"/>
    <property type="project" value="InterPro"/>
</dbReference>
<dbReference type="RefSeq" id="WP_192109570.1">
    <property type="nucleotide sequence ID" value="NZ_JACYXJ010000004.1"/>
</dbReference>
<keyword evidence="11" id="KW-1185">Reference proteome</keyword>
<protein>
    <submittedName>
        <fullName evidence="10">ABC transporter permease subunit</fullName>
    </submittedName>
</protein>
<evidence type="ECO:0000256" key="4">
    <source>
        <dbReference type="ARBA" id="ARBA00022692"/>
    </source>
</evidence>
<feature type="transmembrane region" description="Helical" evidence="7">
    <location>
        <begin position="189"/>
        <end position="206"/>
    </location>
</feature>
<dbReference type="CDD" id="cd06261">
    <property type="entry name" value="TM_PBP2"/>
    <property type="match status" value="1"/>
</dbReference>
<comment type="caution">
    <text evidence="10">The sequence shown here is derived from an EMBL/GenBank/DDBJ whole genome shotgun (WGS) entry which is preliminary data.</text>
</comment>
<dbReference type="GO" id="GO:0005886">
    <property type="term" value="C:plasma membrane"/>
    <property type="evidence" value="ECO:0007669"/>
    <property type="project" value="UniProtKB-SubCell"/>
</dbReference>
<dbReference type="Pfam" id="PF00528">
    <property type="entry name" value="BPD_transp_1"/>
    <property type="match status" value="1"/>
</dbReference>
<feature type="domain" description="ABC transmembrane type-1" evidence="8">
    <location>
        <begin position="56"/>
        <end position="234"/>
    </location>
</feature>
<dbReference type="EMBL" id="QTKU01000002">
    <property type="protein sequence ID" value="MBS8260668.1"/>
    <property type="molecule type" value="Genomic_DNA"/>
</dbReference>
<dbReference type="PANTHER" id="PTHR30151">
    <property type="entry name" value="ALKANE SULFONATE ABC TRANSPORTER-RELATED, MEMBRANE SUBUNIT"/>
    <property type="match status" value="1"/>
</dbReference>
<comment type="similarity">
    <text evidence="7">Belongs to the binding-protein-dependent transport system permease family.</text>
</comment>